<accession>A0ABP9I8Z7</accession>
<dbReference type="Proteomes" id="UP001500610">
    <property type="component" value="Unassembled WGS sequence"/>
</dbReference>
<comment type="caution">
    <text evidence="3">The sequence shown here is derived from an EMBL/GenBank/DDBJ whole genome shotgun (WGS) entry which is preliminary data.</text>
</comment>
<feature type="compositionally biased region" description="Basic and acidic residues" evidence="1">
    <location>
        <begin position="368"/>
        <end position="394"/>
    </location>
</feature>
<feature type="transmembrane region" description="Helical" evidence="2">
    <location>
        <begin position="6"/>
        <end position="24"/>
    </location>
</feature>
<feature type="region of interest" description="Disordered" evidence="1">
    <location>
        <begin position="57"/>
        <end position="168"/>
    </location>
</feature>
<evidence type="ECO:0000313" key="4">
    <source>
        <dbReference type="Proteomes" id="UP001500610"/>
    </source>
</evidence>
<feature type="region of interest" description="Disordered" evidence="1">
    <location>
        <begin position="295"/>
        <end position="424"/>
    </location>
</feature>
<name>A0ABP9I8Z7_9ACTN</name>
<dbReference type="NCBIfam" id="NF045516">
    <property type="entry name" value="GlpR"/>
    <property type="match status" value="1"/>
</dbReference>
<keyword evidence="2" id="KW-0472">Membrane</keyword>
<keyword evidence="2" id="KW-0812">Transmembrane</keyword>
<reference evidence="4" key="1">
    <citation type="journal article" date="2019" name="Int. J. Syst. Evol. Microbiol.">
        <title>The Global Catalogue of Microorganisms (GCM) 10K type strain sequencing project: providing services to taxonomists for standard genome sequencing and annotation.</title>
        <authorList>
            <consortium name="The Broad Institute Genomics Platform"/>
            <consortium name="The Broad Institute Genome Sequencing Center for Infectious Disease"/>
            <person name="Wu L."/>
            <person name="Ma J."/>
        </authorList>
    </citation>
    <scope>NUCLEOTIDE SEQUENCE [LARGE SCALE GENOMIC DNA]</scope>
    <source>
        <strain evidence="4">JCM 17657</strain>
    </source>
</reference>
<evidence type="ECO:0000256" key="2">
    <source>
        <dbReference type="SAM" id="Phobius"/>
    </source>
</evidence>
<feature type="compositionally biased region" description="Basic and acidic residues" evidence="1">
    <location>
        <begin position="235"/>
        <end position="247"/>
    </location>
</feature>
<evidence type="ECO:0000313" key="3">
    <source>
        <dbReference type="EMBL" id="GAA4992090.1"/>
    </source>
</evidence>
<feature type="compositionally biased region" description="Low complexity" evidence="1">
    <location>
        <begin position="150"/>
        <end position="162"/>
    </location>
</feature>
<feature type="transmembrane region" description="Helical" evidence="2">
    <location>
        <begin position="176"/>
        <end position="193"/>
    </location>
</feature>
<feature type="region of interest" description="Disordered" evidence="1">
    <location>
        <begin position="235"/>
        <end position="278"/>
    </location>
</feature>
<organism evidence="3 4">
    <name type="scientific">Streptomyces hyderabadensis</name>
    <dbReference type="NCBI Taxonomy" id="598549"/>
    <lineage>
        <taxon>Bacteria</taxon>
        <taxon>Bacillati</taxon>
        <taxon>Actinomycetota</taxon>
        <taxon>Actinomycetes</taxon>
        <taxon>Kitasatosporales</taxon>
        <taxon>Streptomycetaceae</taxon>
        <taxon>Streptomyces</taxon>
    </lineage>
</organism>
<dbReference type="RefSeq" id="WP_226027101.1">
    <property type="nucleotide sequence ID" value="NZ_BAABIV010000014.1"/>
</dbReference>
<feature type="compositionally biased region" description="Basic and acidic residues" evidence="1">
    <location>
        <begin position="415"/>
        <end position="424"/>
    </location>
</feature>
<feature type="compositionally biased region" description="Basic and acidic residues" evidence="1">
    <location>
        <begin position="295"/>
        <end position="310"/>
    </location>
</feature>
<dbReference type="EMBL" id="BAABIV010000014">
    <property type="protein sequence ID" value="GAA4992090.1"/>
    <property type="molecule type" value="Genomic_DNA"/>
</dbReference>
<dbReference type="InterPro" id="IPR053779">
    <property type="entry name" value="GlpR"/>
</dbReference>
<evidence type="ECO:0000256" key="1">
    <source>
        <dbReference type="SAM" id="MobiDB-lite"/>
    </source>
</evidence>
<gene>
    <name evidence="3" type="ORF">GCM10023257_35890</name>
</gene>
<keyword evidence="2" id="KW-1133">Transmembrane helix</keyword>
<proteinExistence type="predicted"/>
<protein>
    <submittedName>
        <fullName evidence="3">Uncharacterized protein</fullName>
    </submittedName>
</protein>
<feature type="compositionally biased region" description="Basic and acidic residues" evidence="1">
    <location>
        <begin position="57"/>
        <end position="66"/>
    </location>
</feature>
<sequence>MSSSGLIYAVIVGAWAAYLVPMWLRRQDELNEARPTERFSTAIRLLSGRAGMERRYAKDLRSRSADEAEPDADAPDAVTDSVDVRAFAVSRTRRHSRPAPPRQAADRAEAARPRAGGTGDGPRRGQSAEPGHPAASGTAPASARGRVPQARRAPVSPGAAAARARRSKVLARRRRTTVMLFLAFTLGSVVAAVGGLAFLWAPGVPAVLLSAYIAHLRAQERRRFAFQMDRRQAEAAAQRLRDRDPRPRGRGPAVSAPGALGDLDAEEPDDGPEAEPGAGMSALAADRRALVEQTDHAEWVDQQRERRGRPQGDSWDPVPVPLPTYVTAPVAPRATPDVDLAAPDAWSSARSSTVAPDQEDAAPAARDQGADRDRPAAAPAEERPETPGRSDARRAASARRARERGRTPLFDQYEDGDRPRAANE</sequence>
<feature type="compositionally biased region" description="Acidic residues" evidence="1">
    <location>
        <begin position="263"/>
        <end position="273"/>
    </location>
</feature>
<keyword evidence="4" id="KW-1185">Reference proteome</keyword>